<feature type="transmembrane region" description="Helical" evidence="7">
    <location>
        <begin position="148"/>
        <end position="166"/>
    </location>
</feature>
<evidence type="ECO:0000256" key="2">
    <source>
        <dbReference type="ARBA" id="ARBA00022475"/>
    </source>
</evidence>
<feature type="domain" description="RDD" evidence="8">
    <location>
        <begin position="41"/>
        <end position="179"/>
    </location>
</feature>
<evidence type="ECO:0000256" key="1">
    <source>
        <dbReference type="ARBA" id="ARBA00004651"/>
    </source>
</evidence>
<evidence type="ECO:0000256" key="4">
    <source>
        <dbReference type="ARBA" id="ARBA00022989"/>
    </source>
</evidence>
<comment type="subcellular location">
    <subcellularLocation>
        <location evidence="1">Cell membrane</location>
        <topology evidence="1">Multi-pass membrane protein</topology>
    </subcellularLocation>
</comment>
<dbReference type="Pfam" id="PF06271">
    <property type="entry name" value="RDD"/>
    <property type="match status" value="1"/>
</dbReference>
<dbReference type="GO" id="GO:0005886">
    <property type="term" value="C:plasma membrane"/>
    <property type="evidence" value="ECO:0007669"/>
    <property type="project" value="UniProtKB-SubCell"/>
</dbReference>
<comment type="caution">
    <text evidence="9">The sequence shown here is derived from an EMBL/GenBank/DDBJ whole genome shotgun (WGS) entry which is preliminary data.</text>
</comment>
<reference evidence="9 10" key="1">
    <citation type="submission" date="2020-01" db="EMBL/GenBank/DDBJ databases">
        <authorList>
            <person name="Chen J."/>
            <person name="Zhu S."/>
            <person name="Yang J."/>
        </authorList>
    </citation>
    <scope>NUCLEOTIDE SEQUENCE [LARGE SCALE GENOMIC DNA]</scope>
    <source>
        <strain evidence="9 10">345S023</strain>
    </source>
</reference>
<evidence type="ECO:0000259" key="8">
    <source>
        <dbReference type="Pfam" id="PF06271"/>
    </source>
</evidence>
<dbReference type="InterPro" id="IPR010432">
    <property type="entry name" value="RDD"/>
</dbReference>
<feature type="transmembrane region" description="Helical" evidence="7">
    <location>
        <begin position="97"/>
        <end position="119"/>
    </location>
</feature>
<accession>A0A7X5RK36</accession>
<evidence type="ECO:0000313" key="10">
    <source>
        <dbReference type="Proteomes" id="UP000470213"/>
    </source>
</evidence>
<dbReference type="PANTHER" id="PTHR36115:SF10">
    <property type="entry name" value="RDD DOMAIN-CONTAINING PROTEIN"/>
    <property type="match status" value="1"/>
</dbReference>
<proteinExistence type="predicted"/>
<keyword evidence="3 7" id="KW-0812">Transmembrane</keyword>
<name>A0A7X5RK36_9ALTE</name>
<evidence type="ECO:0000256" key="5">
    <source>
        <dbReference type="ARBA" id="ARBA00023136"/>
    </source>
</evidence>
<keyword evidence="5 7" id="KW-0472">Membrane</keyword>
<protein>
    <submittedName>
        <fullName evidence="9">RDD family protein</fullName>
    </submittedName>
</protein>
<dbReference type="PANTHER" id="PTHR36115">
    <property type="entry name" value="PROLINE-RICH ANTIGEN HOMOLOG-RELATED"/>
    <property type="match status" value="1"/>
</dbReference>
<keyword evidence="4 7" id="KW-1133">Transmembrane helix</keyword>
<gene>
    <name evidence="9" type="ORF">GTH32_03860</name>
</gene>
<dbReference type="AlphaFoldDB" id="A0A7X5RK36"/>
<dbReference type="EMBL" id="JAAAWN010000003">
    <property type="protein sequence ID" value="NDV90331.1"/>
    <property type="molecule type" value="Genomic_DNA"/>
</dbReference>
<sequence length="196" mass="21978">MILSKRKHTSGKSKSATARNKAAASKGVHQNSDSPSIGQRASFFRRLLAMIYDTLVATAVGMCAAMVMIVTLIILFTNGVLDMQGYATPSDLIQGSVAYKLLIQMWVGLWIAGFFLWFWHRGGQTLGMRAWRLRIYSTVDAPMTWSRLLIRLVSSLCGLGTLFVLFDFKEKQSLQDRLAQTEVLKLSKEANDHKSW</sequence>
<dbReference type="Proteomes" id="UP000470213">
    <property type="component" value="Unassembled WGS sequence"/>
</dbReference>
<keyword evidence="2" id="KW-1003">Cell membrane</keyword>
<organism evidence="9 10">
    <name type="scientific">Alteromonas profundi</name>
    <dbReference type="NCBI Taxonomy" id="2696062"/>
    <lineage>
        <taxon>Bacteria</taxon>
        <taxon>Pseudomonadati</taxon>
        <taxon>Pseudomonadota</taxon>
        <taxon>Gammaproteobacteria</taxon>
        <taxon>Alteromonadales</taxon>
        <taxon>Alteromonadaceae</taxon>
        <taxon>Alteromonas/Salinimonas group</taxon>
        <taxon>Alteromonas</taxon>
    </lineage>
</organism>
<evidence type="ECO:0000313" key="9">
    <source>
        <dbReference type="EMBL" id="NDV90331.1"/>
    </source>
</evidence>
<evidence type="ECO:0000256" key="7">
    <source>
        <dbReference type="SAM" id="Phobius"/>
    </source>
</evidence>
<feature type="transmembrane region" description="Helical" evidence="7">
    <location>
        <begin position="55"/>
        <end position="77"/>
    </location>
</feature>
<feature type="region of interest" description="Disordered" evidence="6">
    <location>
        <begin position="1"/>
        <end position="36"/>
    </location>
</feature>
<feature type="compositionally biased region" description="Basic residues" evidence="6">
    <location>
        <begin position="1"/>
        <end position="11"/>
    </location>
</feature>
<evidence type="ECO:0000256" key="3">
    <source>
        <dbReference type="ARBA" id="ARBA00022692"/>
    </source>
</evidence>
<dbReference type="InterPro" id="IPR051791">
    <property type="entry name" value="Pra-immunoreactive"/>
</dbReference>
<keyword evidence="10" id="KW-1185">Reference proteome</keyword>
<evidence type="ECO:0000256" key="6">
    <source>
        <dbReference type="SAM" id="MobiDB-lite"/>
    </source>
</evidence>